<keyword evidence="1 2" id="KW-0238">DNA-binding</keyword>
<dbReference type="CDD" id="cd04496">
    <property type="entry name" value="SSB_OBF"/>
    <property type="match status" value="1"/>
</dbReference>
<evidence type="ECO:0000313" key="4">
    <source>
        <dbReference type="EMBL" id="JAG00804.1"/>
    </source>
</evidence>
<accession>A0A0A9VYX1</accession>
<sequence>MFASRYNDQVLRTRSWTRGSVLPPSVENLPPSAGPQPQSPRPFPQGTRPHPHFAVPNRNATSQPVKIPPNMVLERTLNQVTLLGRVGGDPIKKGSIEHPMVEFSIATHSSYKNEEGEQTQKTDWHRICVFKPSLRDLVFTYLKKGQRVYITGKIVYSSTKQDNVTQNRVSIFADQIVFFQGSPDDENYNN</sequence>
<dbReference type="HAMAP" id="MF_00984">
    <property type="entry name" value="SSB"/>
    <property type="match status" value="1"/>
</dbReference>
<feature type="compositionally biased region" description="Pro residues" evidence="3">
    <location>
        <begin position="32"/>
        <end position="43"/>
    </location>
</feature>
<dbReference type="EMBL" id="GBHO01042800">
    <property type="protein sequence ID" value="JAG00804.1"/>
    <property type="molecule type" value="Transcribed_RNA"/>
</dbReference>
<evidence type="ECO:0000256" key="3">
    <source>
        <dbReference type="SAM" id="MobiDB-lite"/>
    </source>
</evidence>
<gene>
    <name evidence="4" type="primary">mtSSB_1</name>
    <name evidence="4" type="ORF">CM83_41178</name>
</gene>
<organism evidence="4">
    <name type="scientific">Lygus hesperus</name>
    <name type="common">Western plant bug</name>
    <dbReference type="NCBI Taxonomy" id="30085"/>
    <lineage>
        <taxon>Eukaryota</taxon>
        <taxon>Metazoa</taxon>
        <taxon>Ecdysozoa</taxon>
        <taxon>Arthropoda</taxon>
        <taxon>Hexapoda</taxon>
        <taxon>Insecta</taxon>
        <taxon>Pterygota</taxon>
        <taxon>Neoptera</taxon>
        <taxon>Paraneoptera</taxon>
        <taxon>Hemiptera</taxon>
        <taxon>Heteroptera</taxon>
        <taxon>Panheteroptera</taxon>
        <taxon>Cimicomorpha</taxon>
        <taxon>Miridae</taxon>
        <taxon>Mirini</taxon>
        <taxon>Lygus</taxon>
    </lineage>
</organism>
<dbReference type="GO" id="GO:0003697">
    <property type="term" value="F:single-stranded DNA binding"/>
    <property type="evidence" value="ECO:0007669"/>
    <property type="project" value="InterPro"/>
</dbReference>
<dbReference type="PANTHER" id="PTHR10302">
    <property type="entry name" value="SINGLE-STRANDED DNA-BINDING PROTEIN"/>
    <property type="match status" value="1"/>
</dbReference>
<reference evidence="4" key="2">
    <citation type="submission" date="2014-07" db="EMBL/GenBank/DDBJ databases">
        <authorList>
            <person name="Hull J."/>
        </authorList>
    </citation>
    <scope>NUCLEOTIDE SEQUENCE</scope>
</reference>
<dbReference type="Pfam" id="PF00436">
    <property type="entry name" value="SSB"/>
    <property type="match status" value="1"/>
</dbReference>
<dbReference type="InterPro" id="IPR000424">
    <property type="entry name" value="Primosome_PriB/ssb"/>
</dbReference>
<dbReference type="PROSITE" id="PS50935">
    <property type="entry name" value="SSB"/>
    <property type="match status" value="1"/>
</dbReference>
<dbReference type="GO" id="GO:0042645">
    <property type="term" value="C:mitochondrial nucleoid"/>
    <property type="evidence" value="ECO:0007669"/>
    <property type="project" value="TreeGrafter"/>
</dbReference>
<dbReference type="GO" id="GO:0006264">
    <property type="term" value="P:mitochondrial DNA replication"/>
    <property type="evidence" value="ECO:0007669"/>
    <property type="project" value="TreeGrafter"/>
</dbReference>
<protein>
    <submittedName>
        <fullName evidence="4">Single-stranded DNA-binding protein, mitochondrial</fullName>
    </submittedName>
</protein>
<dbReference type="SUPFAM" id="SSF50249">
    <property type="entry name" value="Nucleic acid-binding proteins"/>
    <property type="match status" value="1"/>
</dbReference>
<name>A0A0A9VYX1_LYGHE</name>
<proteinExistence type="inferred from homology"/>
<dbReference type="NCBIfam" id="TIGR00621">
    <property type="entry name" value="ssb"/>
    <property type="match status" value="1"/>
</dbReference>
<dbReference type="PANTHER" id="PTHR10302:SF0">
    <property type="entry name" value="SINGLE-STRANDED DNA-BINDING PROTEIN, MITOCHONDRIAL"/>
    <property type="match status" value="1"/>
</dbReference>
<reference evidence="4" key="1">
    <citation type="journal article" date="2014" name="PLoS ONE">
        <title>Transcriptome-Based Identification of ABC Transporters in the Western Tarnished Plant Bug Lygus hesperus.</title>
        <authorList>
            <person name="Hull J.J."/>
            <person name="Chaney K."/>
            <person name="Geib S.M."/>
            <person name="Fabrick J.A."/>
            <person name="Brent C.S."/>
            <person name="Walsh D."/>
            <person name="Lavine L.C."/>
        </authorList>
    </citation>
    <scope>NUCLEOTIDE SEQUENCE</scope>
</reference>
<dbReference type="AlphaFoldDB" id="A0A0A9VYX1"/>
<dbReference type="InterPro" id="IPR011344">
    <property type="entry name" value="ssDNA-bd"/>
</dbReference>
<evidence type="ECO:0000256" key="2">
    <source>
        <dbReference type="PROSITE-ProRule" id="PRU00252"/>
    </source>
</evidence>
<dbReference type="InterPro" id="IPR012340">
    <property type="entry name" value="NA-bd_OB-fold"/>
</dbReference>
<dbReference type="Gene3D" id="2.40.50.140">
    <property type="entry name" value="Nucleic acid-binding proteins"/>
    <property type="match status" value="1"/>
</dbReference>
<feature type="region of interest" description="Disordered" evidence="3">
    <location>
        <begin position="20"/>
        <end position="65"/>
    </location>
</feature>
<evidence type="ECO:0000256" key="1">
    <source>
        <dbReference type="ARBA" id="ARBA00023125"/>
    </source>
</evidence>